<reference evidence="1" key="1">
    <citation type="journal article" date="2021" name="Genome Biol. Evol.">
        <title>A High-Quality Reference Genome for a Parasitic Bivalve with Doubly Uniparental Inheritance (Bivalvia: Unionida).</title>
        <authorList>
            <person name="Smith C.H."/>
        </authorList>
    </citation>
    <scope>NUCLEOTIDE SEQUENCE</scope>
    <source>
        <strain evidence="1">CHS0354</strain>
    </source>
</reference>
<protein>
    <submittedName>
        <fullName evidence="1">Uncharacterized protein</fullName>
    </submittedName>
</protein>
<evidence type="ECO:0000313" key="2">
    <source>
        <dbReference type="Proteomes" id="UP001195483"/>
    </source>
</evidence>
<organism evidence="1 2">
    <name type="scientific">Potamilus streckersoni</name>
    <dbReference type="NCBI Taxonomy" id="2493646"/>
    <lineage>
        <taxon>Eukaryota</taxon>
        <taxon>Metazoa</taxon>
        <taxon>Spiralia</taxon>
        <taxon>Lophotrochozoa</taxon>
        <taxon>Mollusca</taxon>
        <taxon>Bivalvia</taxon>
        <taxon>Autobranchia</taxon>
        <taxon>Heteroconchia</taxon>
        <taxon>Palaeoheterodonta</taxon>
        <taxon>Unionida</taxon>
        <taxon>Unionoidea</taxon>
        <taxon>Unionidae</taxon>
        <taxon>Ambleminae</taxon>
        <taxon>Lampsilini</taxon>
        <taxon>Potamilus</taxon>
    </lineage>
</organism>
<evidence type="ECO:0000313" key="1">
    <source>
        <dbReference type="EMBL" id="KAK3602443.1"/>
    </source>
</evidence>
<reference evidence="1" key="2">
    <citation type="journal article" date="2021" name="Genome Biol. Evol.">
        <title>Developing a high-quality reference genome for a parasitic bivalve with doubly uniparental inheritance (Bivalvia: Unionida).</title>
        <authorList>
            <person name="Smith C.H."/>
        </authorList>
    </citation>
    <scope>NUCLEOTIDE SEQUENCE</scope>
    <source>
        <strain evidence="1">CHS0354</strain>
        <tissue evidence="1">Mantle</tissue>
    </source>
</reference>
<dbReference type="EMBL" id="JAEAOA010000421">
    <property type="protein sequence ID" value="KAK3602443.1"/>
    <property type="molecule type" value="Genomic_DNA"/>
</dbReference>
<accession>A0AAE0W545</accession>
<keyword evidence="2" id="KW-1185">Reference proteome</keyword>
<proteinExistence type="predicted"/>
<dbReference type="AlphaFoldDB" id="A0AAE0W545"/>
<comment type="caution">
    <text evidence="1">The sequence shown here is derived from an EMBL/GenBank/DDBJ whole genome shotgun (WGS) entry which is preliminary data.</text>
</comment>
<sequence length="166" mass="18885">MNECCSRQQDAKECGTNRGSSVRIEGVARVEPLMERELMKRNLLASVPKLTSNIGSESRGKTRASERECIFRQHDLEKKVTTLPPGSRIERDRRGWSACESLSLEPGRRRILVMLDATLNCYNARTEQELDAHRMGHRSDSSRHQVVELIADNACPLLQHRKSEKS</sequence>
<dbReference type="Proteomes" id="UP001195483">
    <property type="component" value="Unassembled WGS sequence"/>
</dbReference>
<gene>
    <name evidence="1" type="ORF">CHS0354_005907</name>
</gene>
<name>A0AAE0W545_9BIVA</name>
<reference evidence="1" key="3">
    <citation type="submission" date="2023-05" db="EMBL/GenBank/DDBJ databases">
        <authorList>
            <person name="Smith C.H."/>
        </authorList>
    </citation>
    <scope>NUCLEOTIDE SEQUENCE</scope>
    <source>
        <strain evidence="1">CHS0354</strain>
        <tissue evidence="1">Mantle</tissue>
    </source>
</reference>